<dbReference type="GO" id="GO:0035197">
    <property type="term" value="F:siRNA binding"/>
    <property type="evidence" value="ECO:0007669"/>
    <property type="project" value="TreeGrafter"/>
</dbReference>
<dbReference type="InterPro" id="IPR048263">
    <property type="entry name" value="Arb2"/>
</dbReference>
<proteinExistence type="predicted"/>
<organism evidence="2 3">
    <name type="scientific">Microdochium bolleyi</name>
    <dbReference type="NCBI Taxonomy" id="196109"/>
    <lineage>
        <taxon>Eukaryota</taxon>
        <taxon>Fungi</taxon>
        <taxon>Dikarya</taxon>
        <taxon>Ascomycota</taxon>
        <taxon>Pezizomycotina</taxon>
        <taxon>Sordariomycetes</taxon>
        <taxon>Xylariomycetidae</taxon>
        <taxon>Xylariales</taxon>
        <taxon>Microdochiaceae</taxon>
        <taxon>Microdochium</taxon>
    </lineage>
</organism>
<feature type="domain" description="Arb2" evidence="1">
    <location>
        <begin position="278"/>
        <end position="321"/>
    </location>
</feature>
<evidence type="ECO:0000313" key="2">
    <source>
        <dbReference type="EMBL" id="KXJ93811.1"/>
    </source>
</evidence>
<reference evidence="3" key="1">
    <citation type="submission" date="2016-02" db="EMBL/GenBank/DDBJ databases">
        <title>Draft genome sequence of Microdochium bolleyi, a fungal endophyte of beachgrass.</title>
        <authorList>
            <consortium name="DOE Joint Genome Institute"/>
            <person name="David A.S."/>
            <person name="May G."/>
            <person name="Haridas S."/>
            <person name="Lim J."/>
            <person name="Wang M."/>
            <person name="Labutti K."/>
            <person name="Lipzen A."/>
            <person name="Barry K."/>
            <person name="Grigoriev I.V."/>
        </authorList>
    </citation>
    <scope>NUCLEOTIDE SEQUENCE [LARGE SCALE GENOMIC DNA]</scope>
    <source>
        <strain evidence="3">J235TASD1</strain>
    </source>
</reference>
<name>A0A136J9H4_9PEZI</name>
<keyword evidence="3" id="KW-1185">Reference proteome</keyword>
<dbReference type="Proteomes" id="UP000070501">
    <property type="component" value="Unassembled WGS sequence"/>
</dbReference>
<dbReference type="GO" id="GO:0005634">
    <property type="term" value="C:nucleus"/>
    <property type="evidence" value="ECO:0007669"/>
    <property type="project" value="TreeGrafter"/>
</dbReference>
<dbReference type="OrthoDB" id="421951at2759"/>
<dbReference type="PANTHER" id="PTHR21357">
    <property type="entry name" value="FAM172 FAMILY PROTEIN HOMOLOG CG10038"/>
    <property type="match status" value="1"/>
</dbReference>
<dbReference type="GO" id="GO:0031048">
    <property type="term" value="P:regulatory ncRNA-mediated heterochromatin formation"/>
    <property type="evidence" value="ECO:0007669"/>
    <property type="project" value="TreeGrafter"/>
</dbReference>
<dbReference type="AlphaFoldDB" id="A0A136J9H4"/>
<dbReference type="InParanoid" id="A0A136J9H4"/>
<dbReference type="Pfam" id="PF22749">
    <property type="entry name" value="Arb2"/>
    <property type="match status" value="2"/>
</dbReference>
<dbReference type="PANTHER" id="PTHR21357:SF4">
    <property type="entry name" value="FAM172 FAMILY PROTEIN HOMOLOG CG10038"/>
    <property type="match status" value="1"/>
</dbReference>
<dbReference type="EMBL" id="KQ964247">
    <property type="protein sequence ID" value="KXJ93811.1"/>
    <property type="molecule type" value="Genomic_DNA"/>
</dbReference>
<evidence type="ECO:0000259" key="1">
    <source>
        <dbReference type="Pfam" id="PF22749"/>
    </source>
</evidence>
<gene>
    <name evidence="2" type="ORF">Micbo1qcDRAFT_201761</name>
</gene>
<sequence>MFRRTWAGLPADPEFPSDLKGLGYFVNEDDEIRSIENHENYFKFFISRNPRWNERQRYAMNEACQKVVHSRLKSLGLEKHTLPLGHKDVTQPHLPIFASKNMSSATRIVLIFGESTQDLGILAHRVLGGPGGVDKGSMVSIVQGILSQYASRIDNNPPAVLLANCGQLMWLPALRKTLTPTGWGSTRMKSAVHTGNLYNREVNSVPGNRTIEEHAQYIFESVLPSLLSSANSQTARIDVIGVGDGADAVEQYLDTDTGWRAWGHRLNCIALVGGMHPAWGHRLNCIALVGGMHPAWEVQNPDFRVFLRERCRNYALSMEPLGTILSGPDGNPKTTAFTSLGCPVLSSGEAANTECTLIEAGGMVLAWLQEVSEHTTTTTTATSASVMTTNTYKNPDFEVTYADPDHGLSGPDADDDWRGWEPFEEGGAGEVPLLQASLSAAILEDYGSAASGKTGVAQGLCEDVRVEVA</sequence>
<dbReference type="InterPro" id="IPR053858">
    <property type="entry name" value="Arb2_dom"/>
</dbReference>
<dbReference type="STRING" id="196109.A0A136J9H4"/>
<feature type="domain" description="Arb2" evidence="1">
    <location>
        <begin position="15"/>
        <end position="276"/>
    </location>
</feature>
<accession>A0A136J9H4</accession>
<evidence type="ECO:0000313" key="3">
    <source>
        <dbReference type="Proteomes" id="UP000070501"/>
    </source>
</evidence>
<protein>
    <submittedName>
        <fullName evidence="2">Arb2 domain-domain-containing protein</fullName>
    </submittedName>
</protein>